<comment type="subcellular location">
    <subcellularLocation>
        <location evidence="7">Cytoplasm</location>
    </subcellularLocation>
    <subcellularLocation>
        <location evidence="7">Nucleus</location>
    </subcellularLocation>
</comment>
<accession>A0A915KM83</accession>
<dbReference type="GO" id="GO:0046872">
    <property type="term" value="F:metal ion binding"/>
    <property type="evidence" value="ECO:0007669"/>
    <property type="project" value="UniProtKB-KW"/>
</dbReference>
<evidence type="ECO:0000256" key="7">
    <source>
        <dbReference type="RuleBase" id="RU361195"/>
    </source>
</evidence>
<organism evidence="11 12">
    <name type="scientific">Romanomermis culicivorax</name>
    <name type="common">Nematode worm</name>
    <dbReference type="NCBI Taxonomy" id="13658"/>
    <lineage>
        <taxon>Eukaryota</taxon>
        <taxon>Metazoa</taxon>
        <taxon>Ecdysozoa</taxon>
        <taxon>Nematoda</taxon>
        <taxon>Enoplea</taxon>
        <taxon>Dorylaimia</taxon>
        <taxon>Mermithida</taxon>
        <taxon>Mermithoidea</taxon>
        <taxon>Mermithidae</taxon>
        <taxon>Romanomermis</taxon>
    </lineage>
</organism>
<keyword evidence="4 7" id="KW-0805">Transcription regulation</keyword>
<dbReference type="GO" id="GO:0060395">
    <property type="term" value="P:SMAD protein signal transduction"/>
    <property type="evidence" value="ECO:0007669"/>
    <property type="project" value="TreeGrafter"/>
</dbReference>
<dbReference type="InterPro" id="IPR036578">
    <property type="entry name" value="SMAD_MH1_sf"/>
</dbReference>
<dbReference type="GO" id="GO:0000981">
    <property type="term" value="F:DNA-binding transcription factor activity, RNA polymerase II-specific"/>
    <property type="evidence" value="ECO:0007669"/>
    <property type="project" value="TreeGrafter"/>
</dbReference>
<dbReference type="GO" id="GO:0050793">
    <property type="term" value="P:regulation of developmental process"/>
    <property type="evidence" value="ECO:0007669"/>
    <property type="project" value="UniProtKB-ARBA"/>
</dbReference>
<keyword evidence="2" id="KW-0479">Metal-binding</keyword>
<dbReference type="Pfam" id="PF03166">
    <property type="entry name" value="MH2"/>
    <property type="match status" value="1"/>
</dbReference>
<dbReference type="InterPro" id="IPR013019">
    <property type="entry name" value="MAD_homology_MH1"/>
</dbReference>
<sequence>MNELKNAFRPNKQSSSIITRLSNLAKMEWKQGDEEDQWANRAVESLLKKLKEEGQQEYQCQVSNLEQALLYPNQASECVTIKRSLDGRWQINHRKGIPHVICCRVWRWPDLQNHHELKSAPNCKYPYTNKQDKICVNPYHYCRVQMEDKCFFPPTVVPRIPEFPRSRLAKFQPNNWMHWLKQQRNGNANVTGQPTAMLPAAASILPPTLHQMPSMYPGGAAPPSSLGSASPAHFATPPPPSASSVMHSSLPGSPFSYFSDDDKMQVDDFHMRHQQQQMLALQQHIHFQQNGNMDVDMGAVRSPPIILQNQYFPDRSMCPEPENWCAISYYELNSRVGEMFNVPRRKNTVTIDGFTDPTENRFCLGRFNNVTRSINVQKTRDSIGKGIRLTNDEGKIYVECLSDYSVFVQSLNCNAFRGFHPKTICKIPPKMSLKIFDMEQFKQMLVQAIQMSGENKEKVFEMEKMCLIRMSFVRGWGSEYQRQDVTSTPCWIEVRLNHPLQWYNTAIVQSGLCMQVMSSMT</sequence>
<evidence type="ECO:0000256" key="2">
    <source>
        <dbReference type="ARBA" id="ARBA00022723"/>
    </source>
</evidence>
<dbReference type="GO" id="GO:0000978">
    <property type="term" value="F:RNA polymerase II cis-regulatory region sequence-specific DNA binding"/>
    <property type="evidence" value="ECO:0007669"/>
    <property type="project" value="TreeGrafter"/>
</dbReference>
<evidence type="ECO:0000256" key="8">
    <source>
        <dbReference type="SAM" id="MobiDB-lite"/>
    </source>
</evidence>
<dbReference type="Proteomes" id="UP000887565">
    <property type="component" value="Unplaced"/>
</dbReference>
<dbReference type="GO" id="GO:0071144">
    <property type="term" value="C:heteromeric SMAD protein complex"/>
    <property type="evidence" value="ECO:0007669"/>
    <property type="project" value="TreeGrafter"/>
</dbReference>
<dbReference type="PROSITE" id="PS51076">
    <property type="entry name" value="MH2"/>
    <property type="match status" value="1"/>
</dbReference>
<evidence type="ECO:0000256" key="1">
    <source>
        <dbReference type="ARBA" id="ARBA00005545"/>
    </source>
</evidence>
<reference evidence="12" key="1">
    <citation type="submission" date="2022-11" db="UniProtKB">
        <authorList>
            <consortium name="WormBaseParasite"/>
        </authorList>
    </citation>
    <scope>IDENTIFICATION</scope>
</reference>
<evidence type="ECO:0000256" key="4">
    <source>
        <dbReference type="ARBA" id="ARBA00023015"/>
    </source>
</evidence>
<dbReference type="SUPFAM" id="SSF56366">
    <property type="entry name" value="SMAD MH1 domain"/>
    <property type="match status" value="1"/>
</dbReference>
<keyword evidence="3" id="KW-0862">Zinc</keyword>
<feature type="compositionally biased region" description="Low complexity" evidence="8">
    <location>
        <begin position="217"/>
        <end position="232"/>
    </location>
</feature>
<dbReference type="Gene3D" id="3.90.520.10">
    <property type="entry name" value="SMAD MH1 domain"/>
    <property type="match status" value="1"/>
</dbReference>
<dbReference type="GO" id="GO:0030154">
    <property type="term" value="P:cell differentiation"/>
    <property type="evidence" value="ECO:0007669"/>
    <property type="project" value="TreeGrafter"/>
</dbReference>
<feature type="domain" description="MH2" evidence="10">
    <location>
        <begin position="324"/>
        <end position="521"/>
    </location>
</feature>
<dbReference type="OMA" id="TICKIPP"/>
<dbReference type="GO" id="GO:0009791">
    <property type="term" value="P:post-embryonic development"/>
    <property type="evidence" value="ECO:0007669"/>
    <property type="project" value="UniProtKB-ARBA"/>
</dbReference>
<evidence type="ECO:0000256" key="6">
    <source>
        <dbReference type="ARBA" id="ARBA00023242"/>
    </source>
</evidence>
<proteinExistence type="inferred from homology"/>
<evidence type="ECO:0000259" key="10">
    <source>
        <dbReference type="PROSITE" id="PS51076"/>
    </source>
</evidence>
<dbReference type="GO" id="GO:0009653">
    <property type="term" value="P:anatomical structure morphogenesis"/>
    <property type="evidence" value="ECO:0007669"/>
    <property type="project" value="TreeGrafter"/>
</dbReference>
<dbReference type="SUPFAM" id="SSF49879">
    <property type="entry name" value="SMAD/FHA domain"/>
    <property type="match status" value="1"/>
</dbReference>
<comment type="similarity">
    <text evidence="1 7">Belongs to the dwarfin/SMAD family.</text>
</comment>
<evidence type="ECO:0000313" key="12">
    <source>
        <dbReference type="WBParaSite" id="nRc.2.0.1.t38901-RA"/>
    </source>
</evidence>
<dbReference type="InterPro" id="IPR008984">
    <property type="entry name" value="SMAD_FHA_dom_sf"/>
</dbReference>
<dbReference type="WBParaSite" id="nRc.2.0.1.t38901-RA">
    <property type="protein sequence ID" value="nRc.2.0.1.t38901-RA"/>
    <property type="gene ID" value="nRc.2.0.1.g38901"/>
</dbReference>
<dbReference type="SMART" id="SM00524">
    <property type="entry name" value="DWB"/>
    <property type="match status" value="1"/>
</dbReference>
<dbReference type="GO" id="GO:0070411">
    <property type="term" value="F:I-SMAD binding"/>
    <property type="evidence" value="ECO:0007669"/>
    <property type="project" value="TreeGrafter"/>
</dbReference>
<feature type="region of interest" description="Disordered" evidence="8">
    <location>
        <begin position="213"/>
        <end position="247"/>
    </location>
</feature>
<dbReference type="PANTHER" id="PTHR13703:SF61">
    <property type="entry name" value="PROTEIN MOTHERS AGAINST DPP"/>
    <property type="match status" value="1"/>
</dbReference>
<keyword evidence="5 7" id="KW-0804">Transcription</keyword>
<feature type="domain" description="MH1" evidence="9">
    <location>
        <begin position="16"/>
        <end position="150"/>
    </location>
</feature>
<evidence type="ECO:0000256" key="3">
    <source>
        <dbReference type="ARBA" id="ARBA00022833"/>
    </source>
</evidence>
<dbReference type="GO" id="GO:0005737">
    <property type="term" value="C:cytoplasm"/>
    <property type="evidence" value="ECO:0007669"/>
    <property type="project" value="UniProtKB-SubCell"/>
</dbReference>
<evidence type="ECO:0000256" key="5">
    <source>
        <dbReference type="ARBA" id="ARBA00023163"/>
    </source>
</evidence>
<evidence type="ECO:0000313" key="11">
    <source>
        <dbReference type="Proteomes" id="UP000887565"/>
    </source>
</evidence>
<dbReference type="InterPro" id="IPR013790">
    <property type="entry name" value="Dwarfin"/>
</dbReference>
<dbReference type="PANTHER" id="PTHR13703">
    <property type="entry name" value="SMAD"/>
    <property type="match status" value="1"/>
</dbReference>
<protein>
    <recommendedName>
        <fullName evidence="7">Mothers against decapentaplegic homolog</fullName>
        <shortName evidence="7">MAD homolog</shortName>
        <shortName evidence="7">Mothers against DPP homolog</shortName>
    </recommendedName>
    <alternativeName>
        <fullName evidence="7">SMAD family member</fullName>
    </alternativeName>
</protein>
<dbReference type="Pfam" id="PF03165">
    <property type="entry name" value="MH1"/>
    <property type="match status" value="1"/>
</dbReference>
<dbReference type="PROSITE" id="PS51075">
    <property type="entry name" value="MH1"/>
    <property type="match status" value="1"/>
</dbReference>
<dbReference type="SMART" id="SM00523">
    <property type="entry name" value="DWA"/>
    <property type="match status" value="1"/>
</dbReference>
<keyword evidence="6 7" id="KW-0539">Nucleus</keyword>
<dbReference type="Gene3D" id="2.60.200.10">
    <property type="match status" value="1"/>
</dbReference>
<dbReference type="InterPro" id="IPR001132">
    <property type="entry name" value="SMAD_dom_Dwarfin-type"/>
</dbReference>
<keyword evidence="11" id="KW-1185">Reference proteome</keyword>
<name>A0A915KM83_ROMCU</name>
<keyword evidence="7" id="KW-0963">Cytoplasm</keyword>
<dbReference type="InterPro" id="IPR017855">
    <property type="entry name" value="SMAD-like_dom_sf"/>
</dbReference>
<dbReference type="GO" id="GO:0030509">
    <property type="term" value="P:BMP signaling pathway"/>
    <property type="evidence" value="ECO:0007669"/>
    <property type="project" value="TreeGrafter"/>
</dbReference>
<dbReference type="GO" id="GO:0051239">
    <property type="term" value="P:regulation of multicellular organismal process"/>
    <property type="evidence" value="ECO:0007669"/>
    <property type="project" value="UniProtKB-ARBA"/>
</dbReference>
<evidence type="ECO:0000259" key="9">
    <source>
        <dbReference type="PROSITE" id="PS51075"/>
    </source>
</evidence>
<dbReference type="InterPro" id="IPR003619">
    <property type="entry name" value="MAD_homology1_Dwarfin-type"/>
</dbReference>
<dbReference type="AlphaFoldDB" id="A0A915KM83"/>